<accession>A0A291GWF2</accession>
<keyword evidence="1" id="KW-0812">Transmembrane</keyword>
<gene>
    <name evidence="3" type="ORF">CFK41_06590</name>
</gene>
<dbReference type="PANTHER" id="PTHR28008:SF1">
    <property type="entry name" value="DOMAIN PROTEIN, PUTATIVE (AFU_ORTHOLOGUE AFUA_3G10980)-RELATED"/>
    <property type="match status" value="1"/>
</dbReference>
<name>A0A291GWF2_9MICO</name>
<sequence>MDAVVDFLRRLPDEIRRVGGSLPLRAGLLLLALLLNLGFYLPSLPEGTPGAGVPGLDKVVHLVVFGLTVFAAGRLLAPRRRFPMGWVVVVAIAHALLIELIQWVALPQRSGDLGDVLFDVLGIALGAGLWIGERYRRRTAEAAELDPQEDPLPESIENGVR</sequence>
<feature type="transmembrane region" description="Helical" evidence="1">
    <location>
        <begin position="59"/>
        <end position="77"/>
    </location>
</feature>
<feature type="transmembrane region" description="Helical" evidence="1">
    <location>
        <begin position="21"/>
        <end position="39"/>
    </location>
</feature>
<dbReference type="RefSeq" id="WP_096798939.1">
    <property type="nucleotide sequence ID" value="NZ_CP023564.1"/>
</dbReference>
<organism evidence="3 4">
    <name type="scientific">Brachybacterium ginsengisoli</name>
    <dbReference type="NCBI Taxonomy" id="1331682"/>
    <lineage>
        <taxon>Bacteria</taxon>
        <taxon>Bacillati</taxon>
        <taxon>Actinomycetota</taxon>
        <taxon>Actinomycetes</taxon>
        <taxon>Micrococcales</taxon>
        <taxon>Dermabacteraceae</taxon>
        <taxon>Brachybacterium</taxon>
    </lineage>
</organism>
<dbReference type="PANTHER" id="PTHR28008">
    <property type="entry name" value="DOMAIN PROTEIN, PUTATIVE (AFU_ORTHOLOGUE AFUA_3G10980)-RELATED"/>
    <property type="match status" value="1"/>
</dbReference>
<keyword evidence="1" id="KW-0472">Membrane</keyword>
<dbReference type="Proteomes" id="UP000217889">
    <property type="component" value="Chromosome"/>
</dbReference>
<dbReference type="KEGG" id="bgg:CFK41_06590"/>
<evidence type="ECO:0000256" key="1">
    <source>
        <dbReference type="SAM" id="Phobius"/>
    </source>
</evidence>
<feature type="domain" description="VanZ-like" evidence="2">
    <location>
        <begin position="56"/>
        <end position="131"/>
    </location>
</feature>
<keyword evidence="4" id="KW-1185">Reference proteome</keyword>
<protein>
    <submittedName>
        <fullName evidence="3">VanZ family protein</fullName>
    </submittedName>
</protein>
<evidence type="ECO:0000259" key="2">
    <source>
        <dbReference type="Pfam" id="PF04892"/>
    </source>
</evidence>
<evidence type="ECO:0000313" key="3">
    <source>
        <dbReference type="EMBL" id="ATG54472.1"/>
    </source>
</evidence>
<dbReference type="EMBL" id="CP023564">
    <property type="protein sequence ID" value="ATG54472.1"/>
    <property type="molecule type" value="Genomic_DNA"/>
</dbReference>
<dbReference type="AlphaFoldDB" id="A0A291GWF2"/>
<keyword evidence="1" id="KW-1133">Transmembrane helix</keyword>
<feature type="transmembrane region" description="Helical" evidence="1">
    <location>
        <begin position="84"/>
        <end position="104"/>
    </location>
</feature>
<reference evidence="3 4" key="1">
    <citation type="journal article" date="2014" name="Int. J. Syst. Evol. Microbiol.">
        <title>Brachybacterium ginsengisoli sp. nov., isolated from soil of a ginseng field.</title>
        <authorList>
            <person name="Hoang V.A."/>
            <person name="Kim Y.J."/>
            <person name="Nguyen N.L."/>
            <person name="Yang D.C."/>
        </authorList>
    </citation>
    <scope>NUCLEOTIDE SEQUENCE [LARGE SCALE GENOMIC DNA]</scope>
    <source>
        <strain evidence="3 4">DCY80</strain>
    </source>
</reference>
<dbReference type="InterPro" id="IPR006976">
    <property type="entry name" value="VanZ-like"/>
</dbReference>
<feature type="transmembrane region" description="Helical" evidence="1">
    <location>
        <begin position="116"/>
        <end position="132"/>
    </location>
</feature>
<evidence type="ECO:0000313" key="4">
    <source>
        <dbReference type="Proteomes" id="UP000217889"/>
    </source>
</evidence>
<dbReference type="Pfam" id="PF04892">
    <property type="entry name" value="VanZ"/>
    <property type="match status" value="1"/>
</dbReference>
<proteinExistence type="predicted"/>
<dbReference type="OrthoDB" id="4793695at2"/>